<reference evidence="2 4" key="2">
    <citation type="submission" date="2019-03" db="EMBL/GenBank/DDBJ databases">
        <authorList>
            <person name="He R.-H."/>
        </authorList>
    </citation>
    <scope>NUCLEOTIDE SEQUENCE [LARGE SCALE GENOMIC DNA]</scope>
    <source>
        <strain evidence="2 4">DSM 19624</strain>
    </source>
</reference>
<dbReference type="OrthoDB" id="969612at2"/>
<protein>
    <submittedName>
        <fullName evidence="1">Uncharacterized protein</fullName>
    </submittedName>
</protein>
<keyword evidence="4" id="KW-1185">Reference proteome</keyword>
<evidence type="ECO:0000313" key="2">
    <source>
        <dbReference type="EMBL" id="TFB30268.1"/>
    </source>
</evidence>
<evidence type="ECO:0000313" key="4">
    <source>
        <dbReference type="Proteomes" id="UP000297429"/>
    </source>
</evidence>
<comment type="caution">
    <text evidence="1">The sequence shown here is derived from an EMBL/GenBank/DDBJ whole genome shotgun (WGS) entry which is preliminary data.</text>
</comment>
<name>A0A497Y523_9SPHI</name>
<organism evidence="1 3">
    <name type="scientific">Pedobacter alluvionis</name>
    <dbReference type="NCBI Taxonomy" id="475253"/>
    <lineage>
        <taxon>Bacteria</taxon>
        <taxon>Pseudomonadati</taxon>
        <taxon>Bacteroidota</taxon>
        <taxon>Sphingobacteriia</taxon>
        <taxon>Sphingobacteriales</taxon>
        <taxon>Sphingobacteriaceae</taxon>
        <taxon>Pedobacter</taxon>
    </lineage>
</organism>
<evidence type="ECO:0000313" key="3">
    <source>
        <dbReference type="Proteomes" id="UP000273898"/>
    </source>
</evidence>
<accession>A0A497Y523</accession>
<sequence>MKPLNKMDNVDRGRLLADLFPLELPKMIQYIETEAGQMRKQEQFIRTHWAGSLCTEDFWFSLVQNTEKKIKKCGSRLHRNHRWFADQLFDGYDALFTLYCLQEFATKTECSDQLTQAIHLIFGNARLILTTQDKTKSN</sequence>
<gene>
    <name evidence="1" type="ORF">BCL90_3517</name>
    <name evidence="2" type="ORF">E3V97_19055</name>
</gene>
<dbReference type="EMBL" id="SOPX01000003">
    <property type="protein sequence ID" value="TFB30268.1"/>
    <property type="molecule type" value="Genomic_DNA"/>
</dbReference>
<dbReference type="AlphaFoldDB" id="A0A497Y523"/>
<evidence type="ECO:0000313" key="1">
    <source>
        <dbReference type="EMBL" id="RLJ75168.1"/>
    </source>
</evidence>
<proteinExistence type="predicted"/>
<dbReference type="Proteomes" id="UP000273898">
    <property type="component" value="Unassembled WGS sequence"/>
</dbReference>
<dbReference type="EMBL" id="RCCK01000012">
    <property type="protein sequence ID" value="RLJ75168.1"/>
    <property type="molecule type" value="Genomic_DNA"/>
</dbReference>
<dbReference type="Proteomes" id="UP000297429">
    <property type="component" value="Unassembled WGS sequence"/>
</dbReference>
<dbReference type="RefSeq" id="WP_121285133.1">
    <property type="nucleotide sequence ID" value="NZ_RCCK01000012.1"/>
</dbReference>
<reference evidence="1 3" key="1">
    <citation type="submission" date="2018-10" db="EMBL/GenBank/DDBJ databases">
        <title>Genomic Encyclopedia of Archaeal and Bacterial Type Strains, Phase II (KMG-II): from individual species to whole genera.</title>
        <authorList>
            <person name="Goeker M."/>
        </authorList>
    </citation>
    <scope>NUCLEOTIDE SEQUENCE [LARGE SCALE GENOMIC DNA]</scope>
    <source>
        <strain evidence="1 3">DSM 19624</strain>
    </source>
</reference>